<accession>A0ABT3FRH4</accession>
<evidence type="ECO:0000313" key="3">
    <source>
        <dbReference type="Proteomes" id="UP001207930"/>
    </source>
</evidence>
<dbReference type="EMBL" id="JAPDDS010000008">
    <property type="protein sequence ID" value="MCW1886178.1"/>
    <property type="molecule type" value="Genomic_DNA"/>
</dbReference>
<feature type="compositionally biased region" description="Basic and acidic residues" evidence="1">
    <location>
        <begin position="49"/>
        <end position="62"/>
    </location>
</feature>
<evidence type="ECO:0000313" key="2">
    <source>
        <dbReference type="EMBL" id="MCW1886178.1"/>
    </source>
</evidence>
<protein>
    <recommendedName>
        <fullName evidence="4">Secreted protein</fullName>
    </recommendedName>
</protein>
<reference evidence="2 3" key="1">
    <citation type="submission" date="2022-10" db="EMBL/GenBank/DDBJ databases">
        <title>Luteolibacter flavescens strain MCCC 1K03193, whole genome shotgun sequencing project.</title>
        <authorList>
            <person name="Zhao G."/>
            <person name="Shen L."/>
        </authorList>
    </citation>
    <scope>NUCLEOTIDE SEQUENCE [LARGE SCALE GENOMIC DNA]</scope>
    <source>
        <strain evidence="2 3">MCCC 1K03193</strain>
    </source>
</reference>
<gene>
    <name evidence="2" type="ORF">OKA04_15680</name>
</gene>
<feature type="region of interest" description="Disordered" evidence="1">
    <location>
        <begin position="26"/>
        <end position="88"/>
    </location>
</feature>
<dbReference type="Proteomes" id="UP001207930">
    <property type="component" value="Unassembled WGS sequence"/>
</dbReference>
<sequence length="88" mass="9081">MPAHSPSLAPGLALIALALPCCTPIGTADPLDSGEHSAAVLNLGPTSANREEERKLQDDRVRRLSGGSEENHGSSFRGSVGVDAVSDF</sequence>
<organism evidence="2 3">
    <name type="scientific">Luteolibacter flavescens</name>
    <dbReference type="NCBI Taxonomy" id="1859460"/>
    <lineage>
        <taxon>Bacteria</taxon>
        <taxon>Pseudomonadati</taxon>
        <taxon>Verrucomicrobiota</taxon>
        <taxon>Verrucomicrobiia</taxon>
        <taxon>Verrucomicrobiales</taxon>
        <taxon>Verrucomicrobiaceae</taxon>
        <taxon>Luteolibacter</taxon>
    </lineage>
</organism>
<comment type="caution">
    <text evidence="2">The sequence shown here is derived from an EMBL/GenBank/DDBJ whole genome shotgun (WGS) entry which is preliminary data.</text>
</comment>
<proteinExistence type="predicted"/>
<keyword evidence="3" id="KW-1185">Reference proteome</keyword>
<evidence type="ECO:0008006" key="4">
    <source>
        <dbReference type="Google" id="ProtNLM"/>
    </source>
</evidence>
<dbReference type="RefSeq" id="WP_264502132.1">
    <property type="nucleotide sequence ID" value="NZ_JAPDDS010000008.1"/>
</dbReference>
<name>A0ABT3FRH4_9BACT</name>
<evidence type="ECO:0000256" key="1">
    <source>
        <dbReference type="SAM" id="MobiDB-lite"/>
    </source>
</evidence>